<comment type="caution">
    <text evidence="1">The sequence shown here is derived from an EMBL/GenBank/DDBJ whole genome shotgun (WGS) entry which is preliminary data.</text>
</comment>
<proteinExistence type="predicted"/>
<dbReference type="Proteomes" id="UP000032900">
    <property type="component" value="Unassembled WGS sequence"/>
</dbReference>
<dbReference type="SUPFAM" id="SSF56925">
    <property type="entry name" value="OMPA-like"/>
    <property type="match status" value="1"/>
</dbReference>
<accession>A0A0E9LZV8</accession>
<organism evidence="1 2">
    <name type="scientific">Geofilum rubicundum JCM 15548</name>
    <dbReference type="NCBI Taxonomy" id="1236989"/>
    <lineage>
        <taxon>Bacteria</taxon>
        <taxon>Pseudomonadati</taxon>
        <taxon>Bacteroidota</taxon>
        <taxon>Bacteroidia</taxon>
        <taxon>Marinilabiliales</taxon>
        <taxon>Marinilabiliaceae</taxon>
        <taxon>Geofilum</taxon>
    </lineage>
</organism>
<sequence>MYADITNHSFFPKHRIRFGPTVFVSKQLAPSLAIDLQYITGEAYGETTDYYFKGNLNDVSLTGIFFINQLGASPGPVRDRWNFYVKTGLGLNFFRSRLHQQADDSFVQESDLGMPSGRYLVYGYDPYDPETKTSHQMDIIIPFGAGVLYRVNRHFDVGVETSMRFSASDNLDNVLTGSSNDRYMYSGINLSYKIGKKDKRHMRWTYRGYGFNLFGRPRKDPLQDEVNRLEEEIKKFAADRGPVKKDSVIISQSLTTIYEAVSVRSILFGENARIQFDTEDQVLMAEAVIDMKHNPGKFLELYGYVDPGDSGDLEALSRQQCEKVKDFMVNEMGADADYIRIVPRGAEDAFRSEGGDTTPKGRMANRRVDMVFKN</sequence>
<evidence type="ECO:0008006" key="3">
    <source>
        <dbReference type="Google" id="ProtNLM"/>
    </source>
</evidence>
<gene>
    <name evidence="1" type="ORF">JCM15548_13438</name>
</gene>
<keyword evidence="2" id="KW-1185">Reference proteome</keyword>
<dbReference type="STRING" id="1236989.JCM15548_13438"/>
<evidence type="ECO:0000313" key="1">
    <source>
        <dbReference type="EMBL" id="GAO31102.1"/>
    </source>
</evidence>
<dbReference type="InterPro" id="IPR036737">
    <property type="entry name" value="OmpA-like_sf"/>
</dbReference>
<dbReference type="InterPro" id="IPR011250">
    <property type="entry name" value="OMP/PagP_B-barrel"/>
</dbReference>
<dbReference type="SUPFAM" id="SSF103088">
    <property type="entry name" value="OmpA-like"/>
    <property type="match status" value="1"/>
</dbReference>
<evidence type="ECO:0000313" key="2">
    <source>
        <dbReference type="Proteomes" id="UP000032900"/>
    </source>
</evidence>
<reference evidence="1 2" key="1">
    <citation type="journal article" date="2015" name="Microbes Environ.">
        <title>Distribution and evolution of nitrogen fixation genes in the phylum bacteroidetes.</title>
        <authorList>
            <person name="Inoue J."/>
            <person name="Oshima K."/>
            <person name="Suda W."/>
            <person name="Sakamoto M."/>
            <person name="Iino T."/>
            <person name="Noda S."/>
            <person name="Hongoh Y."/>
            <person name="Hattori M."/>
            <person name="Ohkuma M."/>
        </authorList>
    </citation>
    <scope>NUCLEOTIDE SEQUENCE [LARGE SCALE GENOMIC DNA]</scope>
    <source>
        <strain evidence="1">JCM 15548</strain>
    </source>
</reference>
<dbReference type="Gene3D" id="3.30.1330.60">
    <property type="entry name" value="OmpA-like domain"/>
    <property type="match status" value="1"/>
</dbReference>
<dbReference type="AlphaFoldDB" id="A0A0E9LZV8"/>
<protein>
    <recommendedName>
        <fullName evidence="3">OmpA-like domain-containing protein</fullName>
    </recommendedName>
</protein>
<dbReference type="EMBL" id="BAZW01000038">
    <property type="protein sequence ID" value="GAO31102.1"/>
    <property type="molecule type" value="Genomic_DNA"/>
</dbReference>
<name>A0A0E9LZV8_9BACT</name>